<dbReference type="AlphaFoldDB" id="A0A1W1BDN4"/>
<dbReference type="EMBL" id="FPHC01000024">
    <property type="protein sequence ID" value="SFV51612.1"/>
    <property type="molecule type" value="Genomic_DNA"/>
</dbReference>
<proteinExistence type="predicted"/>
<accession>A0A1W1BDN4</accession>
<gene>
    <name evidence="1" type="ORF">MNB_SV-6-1259</name>
</gene>
<sequence length="362" mass="41113">MLNTWYKEDRQSNIAFIESQKEKMKKIREAWKKQDKAFNESIAKEQRERRAFDKQEQENLALIARSSKDAKTWQEGYHRIKRSKELYGANTKQAKKLNEELKAHIIIDNFGGSESEKWFAHKKVTKLSESGDIERVKKVKNAIRKEFYDSRQIRLQGEAEFYNNVNKELKRNEDNLKTLRDTSVTTVKILALPSVATTMVGAATVEELAFKDLITTTIPFAHGAATNAIGEYNKNGWSGAVISLAKDSADQMTFKFGGGVVEKGVNIAKFYYGDGVEVPSNMKVYDKNHKLLKKVKRGVKVYDEKGNDITQATAEQLTRYKWFANQAKKDISTGDANKQTNAVLDSTGVVIGVTKKISKFFK</sequence>
<evidence type="ECO:0000313" key="1">
    <source>
        <dbReference type="EMBL" id="SFV51612.1"/>
    </source>
</evidence>
<protein>
    <submittedName>
        <fullName evidence="1">Uncharacterized protein</fullName>
    </submittedName>
</protein>
<reference evidence="1" key="1">
    <citation type="submission" date="2016-10" db="EMBL/GenBank/DDBJ databases">
        <authorList>
            <person name="de Groot N.N."/>
        </authorList>
    </citation>
    <scope>NUCLEOTIDE SEQUENCE</scope>
</reference>
<name>A0A1W1BDN4_9ZZZZ</name>
<organism evidence="1">
    <name type="scientific">hydrothermal vent metagenome</name>
    <dbReference type="NCBI Taxonomy" id="652676"/>
    <lineage>
        <taxon>unclassified sequences</taxon>
        <taxon>metagenomes</taxon>
        <taxon>ecological metagenomes</taxon>
    </lineage>
</organism>